<dbReference type="EMBL" id="GBXM01063766">
    <property type="protein sequence ID" value="JAH44811.1"/>
    <property type="molecule type" value="Transcribed_RNA"/>
</dbReference>
<accession>A0A0E9SU48</accession>
<sequence length="54" mass="6250">MSHKMVVGFPLYWKRLLVLRKKWNCNGSWPLLDLSGIVGTNNTRTLLKPIVEEP</sequence>
<organism evidence="1">
    <name type="scientific">Anguilla anguilla</name>
    <name type="common">European freshwater eel</name>
    <name type="synonym">Muraena anguilla</name>
    <dbReference type="NCBI Taxonomy" id="7936"/>
    <lineage>
        <taxon>Eukaryota</taxon>
        <taxon>Metazoa</taxon>
        <taxon>Chordata</taxon>
        <taxon>Craniata</taxon>
        <taxon>Vertebrata</taxon>
        <taxon>Euteleostomi</taxon>
        <taxon>Actinopterygii</taxon>
        <taxon>Neopterygii</taxon>
        <taxon>Teleostei</taxon>
        <taxon>Anguilliformes</taxon>
        <taxon>Anguillidae</taxon>
        <taxon>Anguilla</taxon>
    </lineage>
</organism>
<name>A0A0E9SU48_ANGAN</name>
<proteinExistence type="predicted"/>
<reference evidence="1" key="2">
    <citation type="journal article" date="2015" name="Fish Shellfish Immunol.">
        <title>Early steps in the European eel (Anguilla anguilla)-Vibrio vulnificus interaction in the gills: Role of the RtxA13 toxin.</title>
        <authorList>
            <person name="Callol A."/>
            <person name="Pajuelo D."/>
            <person name="Ebbesson L."/>
            <person name="Teles M."/>
            <person name="MacKenzie S."/>
            <person name="Amaro C."/>
        </authorList>
    </citation>
    <scope>NUCLEOTIDE SEQUENCE</scope>
</reference>
<protein>
    <submittedName>
        <fullName evidence="1">Uncharacterized protein</fullName>
    </submittedName>
</protein>
<evidence type="ECO:0000313" key="1">
    <source>
        <dbReference type="EMBL" id="JAH44811.1"/>
    </source>
</evidence>
<dbReference type="AlphaFoldDB" id="A0A0E9SU48"/>
<reference evidence="1" key="1">
    <citation type="submission" date="2014-11" db="EMBL/GenBank/DDBJ databases">
        <authorList>
            <person name="Amaro Gonzalez C."/>
        </authorList>
    </citation>
    <scope>NUCLEOTIDE SEQUENCE</scope>
</reference>